<accession>A0ABM1RSS3</accession>
<dbReference type="Proteomes" id="UP000694864">
    <property type="component" value="Chromosome 6"/>
</dbReference>
<name>A0ABM1RSS3_CAMSA</name>
<dbReference type="Pfam" id="PF00501">
    <property type="entry name" value="AMP-binding"/>
    <property type="match status" value="1"/>
</dbReference>
<comment type="cofactor">
    <cofactor evidence="1">
        <name>Mg(2+)</name>
        <dbReference type="ChEBI" id="CHEBI:18420"/>
    </cofactor>
</comment>
<dbReference type="Gene3D" id="3.40.50.12780">
    <property type="entry name" value="N-terminal domain of ligase-like"/>
    <property type="match status" value="1"/>
</dbReference>
<organism evidence="4 5">
    <name type="scientific">Camelina sativa</name>
    <name type="common">False flax</name>
    <name type="synonym">Myagrum sativum</name>
    <dbReference type="NCBI Taxonomy" id="90675"/>
    <lineage>
        <taxon>Eukaryota</taxon>
        <taxon>Viridiplantae</taxon>
        <taxon>Streptophyta</taxon>
        <taxon>Embryophyta</taxon>
        <taxon>Tracheophyta</taxon>
        <taxon>Spermatophyta</taxon>
        <taxon>Magnoliopsida</taxon>
        <taxon>eudicotyledons</taxon>
        <taxon>Gunneridae</taxon>
        <taxon>Pentapetalae</taxon>
        <taxon>rosids</taxon>
        <taxon>malvids</taxon>
        <taxon>Brassicales</taxon>
        <taxon>Brassicaceae</taxon>
        <taxon>Camelineae</taxon>
        <taxon>Camelina</taxon>
    </lineage>
</organism>
<reference evidence="5" key="2">
    <citation type="submission" date="2025-08" db="UniProtKB">
        <authorList>
            <consortium name="RefSeq"/>
        </authorList>
    </citation>
    <scope>IDENTIFICATION</scope>
    <source>
        <tissue evidence="5">Leaf</tissue>
    </source>
</reference>
<sequence>MTHDDVYLSFLPLAHILDRANEEYFFRKGASVGYYHGDLNALRDDIQELKPTFLAGVPRVFERIHEGIRKALQELNPRRRLIFYALYKYKLAWMNRGYSHSKASRMADFIAFKKV</sequence>
<gene>
    <name evidence="5" type="primary">LOC109133416</name>
</gene>
<evidence type="ECO:0000256" key="1">
    <source>
        <dbReference type="ARBA" id="ARBA00001946"/>
    </source>
</evidence>
<dbReference type="RefSeq" id="XP_019102061.1">
    <property type="nucleotide sequence ID" value="XM_019246516.1"/>
</dbReference>
<dbReference type="GeneID" id="109133416"/>
<evidence type="ECO:0000259" key="3">
    <source>
        <dbReference type="Pfam" id="PF00501"/>
    </source>
</evidence>
<keyword evidence="4" id="KW-1185">Reference proteome</keyword>
<dbReference type="PANTHER" id="PTHR43272:SF6">
    <property type="entry name" value="LONG CHAIN ACYL-COA SYNTHETASE 1"/>
    <property type="match status" value="1"/>
</dbReference>
<evidence type="ECO:0000256" key="2">
    <source>
        <dbReference type="ARBA" id="ARBA00004872"/>
    </source>
</evidence>
<dbReference type="InterPro" id="IPR042099">
    <property type="entry name" value="ANL_N_sf"/>
</dbReference>
<feature type="domain" description="AMP-dependent synthetase/ligase" evidence="3">
    <location>
        <begin position="2"/>
        <end position="72"/>
    </location>
</feature>
<reference evidence="4" key="1">
    <citation type="journal article" date="2014" name="Nat. Commun.">
        <title>The emerging biofuel crop Camelina sativa retains a highly undifferentiated hexaploid genome structure.</title>
        <authorList>
            <person name="Kagale S."/>
            <person name="Koh C."/>
            <person name="Nixon J."/>
            <person name="Bollina V."/>
            <person name="Clarke W.E."/>
            <person name="Tuteja R."/>
            <person name="Spillane C."/>
            <person name="Robinson S.J."/>
            <person name="Links M.G."/>
            <person name="Clarke C."/>
            <person name="Higgins E.E."/>
            <person name="Huebert T."/>
            <person name="Sharpe A.G."/>
            <person name="Parkin I.A."/>
        </authorList>
    </citation>
    <scope>NUCLEOTIDE SEQUENCE [LARGE SCALE GENOMIC DNA]</scope>
    <source>
        <strain evidence="4">cv. DH55</strain>
    </source>
</reference>
<proteinExistence type="predicted"/>
<comment type="pathway">
    <text evidence="2">Lipid metabolism; fatty acid metabolism.</text>
</comment>
<protein>
    <submittedName>
        <fullName evidence="5">Long chain acyl-CoA synthetase 1-like</fullName>
    </submittedName>
</protein>
<dbReference type="SUPFAM" id="SSF56801">
    <property type="entry name" value="Acetyl-CoA synthetase-like"/>
    <property type="match status" value="1"/>
</dbReference>
<dbReference type="PANTHER" id="PTHR43272">
    <property type="entry name" value="LONG-CHAIN-FATTY-ACID--COA LIGASE"/>
    <property type="match status" value="1"/>
</dbReference>
<dbReference type="InterPro" id="IPR000873">
    <property type="entry name" value="AMP-dep_synth/lig_dom"/>
</dbReference>
<evidence type="ECO:0000313" key="4">
    <source>
        <dbReference type="Proteomes" id="UP000694864"/>
    </source>
</evidence>
<evidence type="ECO:0000313" key="5">
    <source>
        <dbReference type="RefSeq" id="XP_019102061.1"/>
    </source>
</evidence>